<reference evidence="3" key="1">
    <citation type="submission" date="2020-07" db="EMBL/GenBank/DDBJ databases">
        <title>Huge and variable diversity of episymbiotic CPR bacteria and DPANN archaea in groundwater ecosystems.</title>
        <authorList>
            <person name="He C.Y."/>
            <person name="Keren R."/>
            <person name="Whittaker M."/>
            <person name="Farag I.F."/>
            <person name="Doudna J."/>
            <person name="Cate J.H.D."/>
            <person name="Banfield J.F."/>
        </authorList>
    </citation>
    <scope>NUCLEOTIDE SEQUENCE</scope>
    <source>
        <strain evidence="3">NC_groundwater_717_Ag_S-0.2um_59_8</strain>
    </source>
</reference>
<dbReference type="PANTHER" id="PTHR30432">
    <property type="entry name" value="TRANSCRIPTIONAL REGULATOR MODE"/>
    <property type="match status" value="1"/>
</dbReference>
<evidence type="ECO:0000313" key="3">
    <source>
        <dbReference type="EMBL" id="MBI3014482.1"/>
    </source>
</evidence>
<dbReference type="InterPro" id="IPR036388">
    <property type="entry name" value="WH-like_DNA-bd_sf"/>
</dbReference>
<feature type="compositionally biased region" description="Basic and acidic residues" evidence="1">
    <location>
        <begin position="1"/>
        <end position="16"/>
    </location>
</feature>
<protein>
    <submittedName>
        <fullName evidence="3">Winged helix-turn-helix domain-containing protein</fullName>
    </submittedName>
</protein>
<dbReference type="Proteomes" id="UP000741360">
    <property type="component" value="Unassembled WGS sequence"/>
</dbReference>
<evidence type="ECO:0000256" key="1">
    <source>
        <dbReference type="SAM" id="MobiDB-lite"/>
    </source>
</evidence>
<proteinExistence type="predicted"/>
<dbReference type="EMBL" id="JACPSX010000094">
    <property type="protein sequence ID" value="MBI3014482.1"/>
    <property type="molecule type" value="Genomic_DNA"/>
</dbReference>
<evidence type="ECO:0000259" key="2">
    <source>
        <dbReference type="Pfam" id="PF00126"/>
    </source>
</evidence>
<accession>A0A932M021</accession>
<dbReference type="SUPFAM" id="SSF46785">
    <property type="entry name" value="Winged helix' DNA-binding domain"/>
    <property type="match status" value="1"/>
</dbReference>
<dbReference type="AlphaFoldDB" id="A0A932M021"/>
<dbReference type="Pfam" id="PF00126">
    <property type="entry name" value="HTH_1"/>
    <property type="match status" value="1"/>
</dbReference>
<name>A0A932M021_UNCTE</name>
<comment type="caution">
    <text evidence="3">The sequence shown here is derived from an EMBL/GenBank/DDBJ whole genome shotgun (WGS) entry which is preliminary data.</text>
</comment>
<dbReference type="InterPro" id="IPR000847">
    <property type="entry name" value="LysR_HTH_N"/>
</dbReference>
<dbReference type="InterPro" id="IPR051815">
    <property type="entry name" value="Molybdate_resp_trans_reg"/>
</dbReference>
<dbReference type="Gene3D" id="1.10.10.10">
    <property type="entry name" value="Winged helix-like DNA-binding domain superfamily/Winged helix DNA-binding domain"/>
    <property type="match status" value="1"/>
</dbReference>
<feature type="region of interest" description="Disordered" evidence="1">
    <location>
        <begin position="1"/>
        <end position="21"/>
    </location>
</feature>
<dbReference type="GO" id="GO:0003700">
    <property type="term" value="F:DNA-binding transcription factor activity"/>
    <property type="evidence" value="ECO:0007669"/>
    <property type="project" value="InterPro"/>
</dbReference>
<evidence type="ECO:0000313" key="4">
    <source>
        <dbReference type="Proteomes" id="UP000741360"/>
    </source>
</evidence>
<gene>
    <name evidence="3" type="ORF">HYY65_05345</name>
</gene>
<dbReference type="PANTHER" id="PTHR30432:SF1">
    <property type="entry name" value="DNA-BINDING TRANSCRIPTIONAL DUAL REGULATOR MODE"/>
    <property type="match status" value="1"/>
</dbReference>
<organism evidence="3 4">
    <name type="scientific">Tectimicrobiota bacterium</name>
    <dbReference type="NCBI Taxonomy" id="2528274"/>
    <lineage>
        <taxon>Bacteria</taxon>
        <taxon>Pseudomonadati</taxon>
        <taxon>Nitrospinota/Tectimicrobiota group</taxon>
        <taxon>Candidatus Tectimicrobiota</taxon>
    </lineage>
</organism>
<dbReference type="InterPro" id="IPR036390">
    <property type="entry name" value="WH_DNA-bd_sf"/>
</dbReference>
<feature type="domain" description="HTH lysR-type" evidence="2">
    <location>
        <begin position="48"/>
        <end position="108"/>
    </location>
</feature>
<sequence length="132" mass="14718">MKDSVSRPAAHSRDRALGTGPSVKSYQVTGRLWIEKSGETYLSWGRVVLLERIREHGSISSAARSMGMGYRHAWDLVEEMNRLAPRPLVERAAGGSHGGGTRLTPTGEEAIEGFWKLVADFRRFLARQRPQV</sequence>